<organism evidence="1 2">
    <name type="scientific">Candidatus Daviesbacteria bacterium RIFCSPLOWO2_01_FULL_40_24</name>
    <dbReference type="NCBI Taxonomy" id="1797787"/>
    <lineage>
        <taxon>Bacteria</taxon>
        <taxon>Candidatus Daviesiibacteriota</taxon>
    </lineage>
</organism>
<gene>
    <name evidence="1" type="ORF">A3B49_02725</name>
</gene>
<dbReference type="AlphaFoldDB" id="A0A1F5MK61"/>
<proteinExistence type="predicted"/>
<dbReference type="Proteomes" id="UP000178017">
    <property type="component" value="Unassembled WGS sequence"/>
</dbReference>
<evidence type="ECO:0000313" key="2">
    <source>
        <dbReference type="Proteomes" id="UP000178017"/>
    </source>
</evidence>
<reference evidence="1 2" key="1">
    <citation type="journal article" date="2016" name="Nat. Commun.">
        <title>Thousands of microbial genomes shed light on interconnected biogeochemical processes in an aquifer system.</title>
        <authorList>
            <person name="Anantharaman K."/>
            <person name="Brown C.T."/>
            <person name="Hug L.A."/>
            <person name="Sharon I."/>
            <person name="Castelle C.J."/>
            <person name="Probst A.J."/>
            <person name="Thomas B.C."/>
            <person name="Singh A."/>
            <person name="Wilkins M.J."/>
            <person name="Karaoz U."/>
            <person name="Brodie E.L."/>
            <person name="Williams K.H."/>
            <person name="Hubbard S.S."/>
            <person name="Banfield J.F."/>
        </authorList>
    </citation>
    <scope>NUCLEOTIDE SEQUENCE [LARGE SCALE GENOMIC DNA]</scope>
</reference>
<comment type="caution">
    <text evidence="1">The sequence shown here is derived from an EMBL/GenBank/DDBJ whole genome shotgun (WGS) entry which is preliminary data.</text>
</comment>
<accession>A0A1F5MK61</accession>
<name>A0A1F5MK61_9BACT</name>
<evidence type="ECO:0000313" key="1">
    <source>
        <dbReference type="EMBL" id="OGE65745.1"/>
    </source>
</evidence>
<protein>
    <submittedName>
        <fullName evidence="1">Uncharacterized protein</fullName>
    </submittedName>
</protein>
<dbReference type="EMBL" id="MFDO01000009">
    <property type="protein sequence ID" value="OGE65745.1"/>
    <property type="molecule type" value="Genomic_DNA"/>
</dbReference>
<sequence length="245" mass="26661">MKKVLRLITFTLLIIIFLSPISSTPYPIFAATPTSTPSADLKTKLQTLQSEIASRAAKIKSEIGKKLQNKVYVGYIKSKSDTSLTLATKSDTQIINLNPDTQYSGKSKTTLKTLNNDDYIASLGDIDDTGMLTARKIIKLPSLTTKNLQTTWGLVVGISDNEVTITNKVGKTVTIQFDKKTDFKFGDKRSSIADVKMNKGVVAVGTSPKNGFITARLIYIQPYSSSYTPKVASPSATPTSPVKKK</sequence>